<evidence type="ECO:0000259" key="2">
    <source>
        <dbReference type="Pfam" id="PF08400"/>
    </source>
</evidence>
<evidence type="ECO:0000256" key="1">
    <source>
        <dbReference type="SAM" id="MobiDB-lite"/>
    </source>
</evidence>
<feature type="region of interest" description="Disordered" evidence="1">
    <location>
        <begin position="213"/>
        <end position="234"/>
    </location>
</feature>
<protein>
    <recommendedName>
        <fullName evidence="2">Lambda-like tail fibre protein N-terminal domain-containing protein</fullName>
    </recommendedName>
</protein>
<dbReference type="InterPro" id="IPR008969">
    <property type="entry name" value="CarboxyPept-like_regulatory"/>
</dbReference>
<dbReference type="Gene3D" id="2.60.40.1120">
    <property type="entry name" value="Carboxypeptidase-like, regulatory domain"/>
    <property type="match status" value="1"/>
</dbReference>
<dbReference type="EMBL" id="RVIJ01000057">
    <property type="protein sequence ID" value="MLW03697.1"/>
    <property type="molecule type" value="Genomic_DNA"/>
</dbReference>
<feature type="compositionally biased region" description="Polar residues" evidence="1">
    <location>
        <begin position="221"/>
        <end position="232"/>
    </location>
</feature>
<dbReference type="AlphaFoldDB" id="A0A3R0Y2L7"/>
<feature type="region of interest" description="Disordered" evidence="1">
    <location>
        <begin position="304"/>
        <end position="356"/>
    </location>
</feature>
<organism evidence="3">
    <name type="scientific">Salmonella enterica</name>
    <name type="common">Salmonella choleraesuis</name>
    <dbReference type="NCBI Taxonomy" id="28901"/>
    <lineage>
        <taxon>Bacteria</taxon>
        <taxon>Pseudomonadati</taxon>
        <taxon>Pseudomonadota</taxon>
        <taxon>Gammaproteobacteria</taxon>
        <taxon>Enterobacterales</taxon>
        <taxon>Enterobacteriaceae</taxon>
        <taxon>Salmonella</taxon>
    </lineage>
</organism>
<feature type="compositionally biased region" description="Low complexity" evidence="1">
    <location>
        <begin position="156"/>
        <end position="167"/>
    </location>
</feature>
<name>A0A3R0Y2L7_SALER</name>
<dbReference type="Pfam" id="PF08400">
    <property type="entry name" value="phage_tail_N"/>
    <property type="match status" value="1"/>
</dbReference>
<gene>
    <name evidence="3" type="ORF">EAK82_26755</name>
</gene>
<dbReference type="InterPro" id="IPR008160">
    <property type="entry name" value="Collagen"/>
</dbReference>
<dbReference type="PANTHER" id="PTHR24637:SF421">
    <property type="entry name" value="CUTICLE COLLAGEN DPY-2"/>
    <property type="match status" value="1"/>
</dbReference>
<sequence length="573" mass="58072">MPIISGTLKDGAGQPIAGCTIQLKAMNTTSAVIRSTTARVGANAGAYSIEAQPGRYEVTLAVEDYPPHKVGVIDVYADSPDGTLNDFLTAVKGDYLIPDVMKKFELLAQQARESADAANAASQGISTIKDAAEKAASNAVLSENNAAASALAARTSEASASDSATKADASEKASALHEQSGATHETNAGQSAADAALSATKAADSALNAGKSATEAASHATDAQTQAGNAATSAGEARQAALDAQQAATKAATDAVAGAVPAAVEQVKTEIAGNVTRAETAAASAEVSNTGAQKALEEAKLIAKTPGPQGIPGEPGLKGDPGVPGLPGKDGAPGQPGAPGLPGKDGLPGAPGNDGKSAYEIWKENQPAGADTSMTAYLAIYADVKNLRSTNIGGKSVPFILVNQIKQITDLPTGTFVEVQSTTGLLPLIDTAYLSVIANNFGSNKNVFVLYGNGSGRVWTGYRNGAAVSWKELGDSGGGAAPGFGEVGSYVIARFPHPNGNGAFPDEFVRTGEVAGEKLKIETFMSDFIGVRSVSTWDEDPGSGTLCGTWRFQVLTPPPGGVGYVGGLWQRVK</sequence>
<dbReference type="Pfam" id="PF01391">
    <property type="entry name" value="Collagen"/>
    <property type="match status" value="1"/>
</dbReference>
<dbReference type="PANTHER" id="PTHR24637">
    <property type="entry name" value="COLLAGEN"/>
    <property type="match status" value="1"/>
</dbReference>
<feature type="compositionally biased region" description="Polar residues" evidence="1">
    <location>
        <begin position="180"/>
        <end position="190"/>
    </location>
</feature>
<evidence type="ECO:0000313" key="3">
    <source>
        <dbReference type="EMBL" id="MLW03697.1"/>
    </source>
</evidence>
<feature type="domain" description="Lambda-like tail fibre protein N-terminal" evidence="2">
    <location>
        <begin position="3"/>
        <end position="123"/>
    </location>
</feature>
<comment type="caution">
    <text evidence="3">The sequence shown here is derived from an EMBL/GenBank/DDBJ whole genome shotgun (WGS) entry which is preliminary data.</text>
</comment>
<reference evidence="3" key="1">
    <citation type="submission" date="2018-10" db="EMBL/GenBank/DDBJ databases">
        <authorList>
            <consortium name="PulseNet: The National Subtyping Network for Foodborne Disease Surveillance"/>
            <person name="Tarr C.L."/>
            <person name="Trees E."/>
            <person name="Katz L.S."/>
            <person name="Carleton-Romer H.A."/>
            <person name="Stroika S."/>
            <person name="Kucerova Z."/>
            <person name="Roache K.F."/>
            <person name="Sabol A.L."/>
            <person name="Besser J."/>
            <person name="Gerner-Smidt P."/>
        </authorList>
    </citation>
    <scope>NUCLEOTIDE SEQUENCE [LARGE SCALE GENOMIC DNA]</scope>
    <source>
        <strain evidence="3">PNUSAS038541</strain>
    </source>
</reference>
<dbReference type="InterPro" id="IPR013609">
    <property type="entry name" value="Stf-like_N"/>
</dbReference>
<dbReference type="Proteomes" id="UP000885392">
    <property type="component" value="Unassembled WGS sequence"/>
</dbReference>
<feature type="region of interest" description="Disordered" evidence="1">
    <location>
        <begin position="156"/>
        <end position="195"/>
    </location>
</feature>
<accession>A0A3R0Y2L7</accession>
<proteinExistence type="predicted"/>
<dbReference type="SUPFAM" id="SSF49464">
    <property type="entry name" value="Carboxypeptidase regulatory domain-like"/>
    <property type="match status" value="1"/>
</dbReference>